<dbReference type="PANTHER" id="PTHR46124:SF4">
    <property type="entry name" value="HYDROLASE TATD"/>
    <property type="match status" value="1"/>
</dbReference>
<organism evidence="5 6">
    <name type="scientific">Anseongella ginsenosidimutans</name>
    <dbReference type="NCBI Taxonomy" id="496056"/>
    <lineage>
        <taxon>Bacteria</taxon>
        <taxon>Pseudomonadati</taxon>
        <taxon>Bacteroidota</taxon>
        <taxon>Sphingobacteriia</taxon>
        <taxon>Sphingobacteriales</taxon>
        <taxon>Sphingobacteriaceae</taxon>
        <taxon>Anseongella</taxon>
    </lineage>
</organism>
<evidence type="ECO:0000256" key="2">
    <source>
        <dbReference type="ARBA" id="ARBA00022723"/>
    </source>
</evidence>
<dbReference type="FunFam" id="3.20.20.140:FF:000005">
    <property type="entry name" value="TatD family hydrolase"/>
    <property type="match status" value="1"/>
</dbReference>
<dbReference type="Gene3D" id="3.20.20.140">
    <property type="entry name" value="Metal-dependent hydrolases"/>
    <property type="match status" value="1"/>
</dbReference>
<dbReference type="GO" id="GO:0046872">
    <property type="term" value="F:metal ion binding"/>
    <property type="evidence" value="ECO:0007669"/>
    <property type="project" value="UniProtKB-KW"/>
</dbReference>
<dbReference type="RefSeq" id="WP_132130363.1">
    <property type="nucleotide sequence ID" value="NZ_CP042432.1"/>
</dbReference>
<comment type="caution">
    <text evidence="5">The sequence shown here is derived from an EMBL/GenBank/DDBJ whole genome shotgun (WGS) entry which is preliminary data.</text>
</comment>
<feature type="binding site" evidence="4">
    <location>
        <position position="6"/>
    </location>
    <ligand>
        <name>a divalent metal cation</name>
        <dbReference type="ChEBI" id="CHEBI:60240"/>
        <label>1</label>
    </ligand>
</feature>
<accession>A0A4R3KPF1</accession>
<feature type="binding site" evidence="4">
    <location>
        <position position="93"/>
    </location>
    <ligand>
        <name>a divalent metal cation</name>
        <dbReference type="ChEBI" id="CHEBI:60240"/>
        <label>1</label>
    </ligand>
</feature>
<dbReference type="GO" id="GO:0005829">
    <property type="term" value="C:cytosol"/>
    <property type="evidence" value="ECO:0007669"/>
    <property type="project" value="TreeGrafter"/>
</dbReference>
<dbReference type="PIRSF" id="PIRSF005902">
    <property type="entry name" value="DNase_TatD"/>
    <property type="match status" value="1"/>
</dbReference>
<dbReference type="OrthoDB" id="9810005at2"/>
<dbReference type="SUPFAM" id="SSF51556">
    <property type="entry name" value="Metallo-dependent hydrolases"/>
    <property type="match status" value="1"/>
</dbReference>
<dbReference type="EMBL" id="SMAD01000014">
    <property type="protein sequence ID" value="TCS85147.1"/>
    <property type="molecule type" value="Genomic_DNA"/>
</dbReference>
<sequence>MLTDTHTHLYLPDFDGIREEVMKRAFEAGVERMFLPNIDPDSIDPLIGLCRQYPENCFPMLGLHPCSVKAGFLKDLEKVERAIEQYGCLAIGEIGIDLYWDTSLLKEQEEAFRIQVNWAIERDLPVVIHSRESFKEICGVLEEEKHPRLRGIFHCFTGTYEDACRAIDMGFYLGIGGVITFKKSELPQVLSKISLDHVVLETDSPYLAPAPYRGKKNESSFLVHIAARLADIYDLPEQEIAARTTANSRLIFGI</sequence>
<dbReference type="PANTHER" id="PTHR46124">
    <property type="entry name" value="D-AMINOACYL-TRNA DEACYLASE"/>
    <property type="match status" value="1"/>
</dbReference>
<evidence type="ECO:0000256" key="1">
    <source>
        <dbReference type="ARBA" id="ARBA00009275"/>
    </source>
</evidence>
<keyword evidence="2 4" id="KW-0479">Metal-binding</keyword>
<name>A0A4R3KPF1_9SPHI</name>
<evidence type="ECO:0000313" key="5">
    <source>
        <dbReference type="EMBL" id="TCS85147.1"/>
    </source>
</evidence>
<comment type="similarity">
    <text evidence="1">Belongs to the metallo-dependent hydrolases superfamily. TatD-type hydrolase family.</text>
</comment>
<dbReference type="InterPro" id="IPR001130">
    <property type="entry name" value="TatD-like"/>
</dbReference>
<feature type="binding site" evidence="4">
    <location>
        <position position="203"/>
    </location>
    <ligand>
        <name>a divalent metal cation</name>
        <dbReference type="ChEBI" id="CHEBI:60240"/>
        <label>1</label>
    </ligand>
</feature>
<dbReference type="CDD" id="cd01310">
    <property type="entry name" value="TatD_DNAse"/>
    <property type="match status" value="1"/>
</dbReference>
<reference evidence="5 6" key="1">
    <citation type="submission" date="2019-03" db="EMBL/GenBank/DDBJ databases">
        <title>Genomic Encyclopedia of Type Strains, Phase IV (KMG-IV): sequencing the most valuable type-strain genomes for metagenomic binning, comparative biology and taxonomic classification.</title>
        <authorList>
            <person name="Goeker M."/>
        </authorList>
    </citation>
    <scope>NUCLEOTIDE SEQUENCE [LARGE SCALE GENOMIC DNA]</scope>
    <source>
        <strain evidence="5 6">DSM 21100</strain>
    </source>
</reference>
<protein>
    <submittedName>
        <fullName evidence="5">TatD DNase family protein</fullName>
    </submittedName>
</protein>
<dbReference type="InterPro" id="IPR015991">
    <property type="entry name" value="TatD/YcfH-like"/>
</dbReference>
<dbReference type="InterPro" id="IPR032466">
    <property type="entry name" value="Metal_Hydrolase"/>
</dbReference>
<keyword evidence="6" id="KW-1185">Reference proteome</keyword>
<evidence type="ECO:0000256" key="4">
    <source>
        <dbReference type="PIRSR" id="PIRSR005902-1"/>
    </source>
</evidence>
<feature type="binding site" evidence="4">
    <location>
        <position position="8"/>
    </location>
    <ligand>
        <name>a divalent metal cation</name>
        <dbReference type="ChEBI" id="CHEBI:60240"/>
        <label>1</label>
    </ligand>
</feature>
<proteinExistence type="inferred from homology"/>
<dbReference type="GO" id="GO:0004536">
    <property type="term" value="F:DNA nuclease activity"/>
    <property type="evidence" value="ECO:0007669"/>
    <property type="project" value="InterPro"/>
</dbReference>
<feature type="binding site" evidence="4">
    <location>
        <position position="129"/>
    </location>
    <ligand>
        <name>a divalent metal cation</name>
        <dbReference type="ChEBI" id="CHEBI:60240"/>
        <label>2</label>
    </ligand>
</feature>
<dbReference type="AlphaFoldDB" id="A0A4R3KPF1"/>
<dbReference type="GO" id="GO:0016788">
    <property type="term" value="F:hydrolase activity, acting on ester bonds"/>
    <property type="evidence" value="ECO:0007669"/>
    <property type="project" value="InterPro"/>
</dbReference>
<gene>
    <name evidence="5" type="ORF">EDD80_11417</name>
</gene>
<evidence type="ECO:0000313" key="6">
    <source>
        <dbReference type="Proteomes" id="UP000295807"/>
    </source>
</evidence>
<feature type="binding site" evidence="4">
    <location>
        <position position="154"/>
    </location>
    <ligand>
        <name>a divalent metal cation</name>
        <dbReference type="ChEBI" id="CHEBI:60240"/>
        <label>2</label>
    </ligand>
</feature>
<dbReference type="Proteomes" id="UP000295807">
    <property type="component" value="Unassembled WGS sequence"/>
</dbReference>
<evidence type="ECO:0000256" key="3">
    <source>
        <dbReference type="ARBA" id="ARBA00022801"/>
    </source>
</evidence>
<keyword evidence="3" id="KW-0378">Hydrolase</keyword>
<dbReference type="NCBIfam" id="TIGR00010">
    <property type="entry name" value="YchF/TatD family DNA exonuclease"/>
    <property type="match status" value="1"/>
</dbReference>
<dbReference type="Pfam" id="PF01026">
    <property type="entry name" value="TatD_DNase"/>
    <property type="match status" value="1"/>
</dbReference>